<dbReference type="AlphaFoldDB" id="A0A840PNK8"/>
<dbReference type="EMBL" id="JACHGN010000045">
    <property type="protein sequence ID" value="MBB5140519.1"/>
    <property type="molecule type" value="Genomic_DNA"/>
</dbReference>
<sequence length="51" mass="5258">MTPGGCICDHVCDCSTATGEPVVVGERVVGYQDGLFTAEEPPTNPHGSPLL</sequence>
<comment type="caution">
    <text evidence="1">The sequence shown here is derived from an EMBL/GenBank/DDBJ whole genome shotgun (WGS) entry which is preliminary data.</text>
</comment>
<accession>A0A840PNK8</accession>
<evidence type="ECO:0000313" key="1">
    <source>
        <dbReference type="EMBL" id="MBB5140519.1"/>
    </source>
</evidence>
<evidence type="ECO:0000313" key="2">
    <source>
        <dbReference type="Proteomes" id="UP000578449"/>
    </source>
</evidence>
<reference evidence="1 2" key="1">
    <citation type="submission" date="2020-08" db="EMBL/GenBank/DDBJ databases">
        <title>Genomic Encyclopedia of Type Strains, Phase IV (KMG-IV): sequencing the most valuable type-strain genomes for metagenomic binning, comparative biology and taxonomic classification.</title>
        <authorList>
            <person name="Goeker M."/>
        </authorList>
    </citation>
    <scope>NUCLEOTIDE SEQUENCE [LARGE SCALE GENOMIC DNA]</scope>
    <source>
        <strain evidence="1 2">DSM 45615</strain>
    </source>
</reference>
<keyword evidence="2" id="KW-1185">Reference proteome</keyword>
<name>A0A840PNK8_9ACTN</name>
<proteinExistence type="predicted"/>
<gene>
    <name evidence="1" type="ORF">HNP84_010287</name>
</gene>
<organism evidence="1 2">
    <name type="scientific">Thermocatellispora tengchongensis</name>
    <dbReference type="NCBI Taxonomy" id="1073253"/>
    <lineage>
        <taxon>Bacteria</taxon>
        <taxon>Bacillati</taxon>
        <taxon>Actinomycetota</taxon>
        <taxon>Actinomycetes</taxon>
        <taxon>Streptosporangiales</taxon>
        <taxon>Streptosporangiaceae</taxon>
        <taxon>Thermocatellispora</taxon>
    </lineage>
</organism>
<protein>
    <submittedName>
        <fullName evidence="1">Uncharacterized protein</fullName>
    </submittedName>
</protein>
<dbReference type="Proteomes" id="UP000578449">
    <property type="component" value="Unassembled WGS sequence"/>
</dbReference>